<proteinExistence type="predicted"/>
<dbReference type="Proteomes" id="UP000725002">
    <property type="component" value="Unassembled WGS sequence"/>
</dbReference>
<evidence type="ECO:0000313" key="3">
    <source>
        <dbReference type="Proteomes" id="UP000725002"/>
    </source>
</evidence>
<accession>A0A940IHY7</accession>
<evidence type="ECO:0000313" key="2">
    <source>
        <dbReference type="EMBL" id="MBO8483206.1"/>
    </source>
</evidence>
<gene>
    <name evidence="2" type="ORF">IAB75_03715</name>
</gene>
<keyword evidence="1" id="KW-1133">Transmembrane helix</keyword>
<evidence type="ECO:0000256" key="1">
    <source>
        <dbReference type="SAM" id="Phobius"/>
    </source>
</evidence>
<keyword evidence="1" id="KW-0472">Membrane</keyword>
<reference evidence="2" key="2">
    <citation type="journal article" date="2021" name="PeerJ">
        <title>Extensive microbial diversity within the chicken gut microbiome revealed by metagenomics and culture.</title>
        <authorList>
            <person name="Gilroy R."/>
            <person name="Ravi A."/>
            <person name="Getino M."/>
            <person name="Pursley I."/>
            <person name="Horton D.L."/>
            <person name="Alikhan N.F."/>
            <person name="Baker D."/>
            <person name="Gharbi K."/>
            <person name="Hall N."/>
            <person name="Watson M."/>
            <person name="Adriaenssens E.M."/>
            <person name="Foster-Nyarko E."/>
            <person name="Jarju S."/>
            <person name="Secka A."/>
            <person name="Antonio M."/>
            <person name="Oren A."/>
            <person name="Chaudhuri R.R."/>
            <person name="La Ragione R."/>
            <person name="Hildebrand F."/>
            <person name="Pallen M.J."/>
        </authorList>
    </citation>
    <scope>NUCLEOTIDE SEQUENCE</scope>
    <source>
        <strain evidence="2">G3-8215</strain>
    </source>
</reference>
<organism evidence="2 3">
    <name type="scientific">Candidatus Cryptobacteroides avicola</name>
    <dbReference type="NCBI Taxonomy" id="2840757"/>
    <lineage>
        <taxon>Bacteria</taxon>
        <taxon>Pseudomonadati</taxon>
        <taxon>Bacteroidota</taxon>
        <taxon>Bacteroidia</taxon>
        <taxon>Bacteroidales</taxon>
        <taxon>Candidatus Cryptobacteroides</taxon>
    </lineage>
</organism>
<dbReference type="Pfam" id="PF16149">
    <property type="entry name" value="DUF4857"/>
    <property type="match status" value="1"/>
</dbReference>
<comment type="caution">
    <text evidence="2">The sequence shown here is derived from an EMBL/GenBank/DDBJ whole genome shotgun (WGS) entry which is preliminary data.</text>
</comment>
<feature type="transmembrane region" description="Helical" evidence="1">
    <location>
        <begin position="355"/>
        <end position="373"/>
    </location>
</feature>
<protein>
    <submittedName>
        <fullName evidence="2">DUF4857 domain-containing protein</fullName>
    </submittedName>
</protein>
<dbReference type="InterPro" id="IPR032333">
    <property type="entry name" value="DUF4857"/>
</dbReference>
<reference evidence="2" key="1">
    <citation type="submission" date="2020-10" db="EMBL/GenBank/DDBJ databases">
        <authorList>
            <person name="Gilroy R."/>
        </authorList>
    </citation>
    <scope>NUCLEOTIDE SEQUENCE</scope>
    <source>
        <strain evidence="2">G3-8215</strain>
    </source>
</reference>
<sequence>MIKSVKTSLIIISGLLLAWFLPWCYTFISASPVWSPFTLYSCITHCFAYIDFDQDGNVYGKDFNGNTYTEHQTDSIMPLFYYRQLASEGRLPAEIEGVPVTVETAERTGFIFRTSPYDVNRRKPEIYQLLESVPDRVDFKAPDDVFRITDNGIEFIDMKTNSINGEKSTLFTDAMVSCGFSFPARIVSGNGSPKKEYDNGYLILDSTGRLFHLKQEHGIPVVKDTRVRTQTDIEHIFVTEFPDRKLLGFVSDTENRFYGIEASDYSLHEIPVSGFDPERQEMTIIGDMLYWTITVSDLEKEHLVAMNARTWEQADTYTREQEIQTWEKISGYLFPAALSFTSPLDSYIQPRLSGLSFRALWAGLILAALYAFIRRKKAKPALIAECGAVAVCGIFLFIPLLVFSPRE</sequence>
<dbReference type="EMBL" id="JADILV010000024">
    <property type="protein sequence ID" value="MBO8483206.1"/>
    <property type="molecule type" value="Genomic_DNA"/>
</dbReference>
<feature type="transmembrane region" description="Helical" evidence="1">
    <location>
        <begin position="382"/>
        <end position="403"/>
    </location>
</feature>
<keyword evidence="1" id="KW-0812">Transmembrane</keyword>
<name>A0A940IHY7_9BACT</name>
<dbReference type="AlphaFoldDB" id="A0A940IHY7"/>